<dbReference type="KEGG" id="hha:Hhal_0042"/>
<dbReference type="InterPro" id="IPR005631">
    <property type="entry name" value="SDH"/>
</dbReference>
<dbReference type="PANTHER" id="PTHR39585:SF1">
    <property type="entry name" value="FAD ASSEMBLY FACTOR SDHE"/>
    <property type="match status" value="1"/>
</dbReference>
<dbReference type="STRING" id="349124.Hhal_0042"/>
<keyword evidence="7" id="KW-1185">Reference proteome</keyword>
<comment type="subcellular location">
    <subcellularLocation>
        <location evidence="1">Cytoplasm</location>
    </subcellularLocation>
</comment>
<gene>
    <name evidence="6" type="ordered locus">Hhal_0042</name>
</gene>
<dbReference type="GO" id="GO:0005737">
    <property type="term" value="C:cytoplasm"/>
    <property type="evidence" value="ECO:0007669"/>
    <property type="project" value="UniProtKB-SubCell"/>
</dbReference>
<evidence type="ECO:0000256" key="2">
    <source>
        <dbReference type="ARBA" id="ARBA00008571"/>
    </source>
</evidence>
<keyword evidence="4" id="KW-0963">Cytoplasm</keyword>
<sequence length="86" mass="10204">MDTAAVRKRLRWRCRRGTKELDLLLERFLEDRFAQLDSHDQAAFERLLGLEDHFLQDWLIAGQSPTDGELHRIVELIRTTEFSPPR</sequence>
<dbReference type="AlphaFoldDB" id="A1WT25"/>
<evidence type="ECO:0000256" key="3">
    <source>
        <dbReference type="ARBA" id="ARBA00019418"/>
    </source>
</evidence>
<evidence type="ECO:0000256" key="5">
    <source>
        <dbReference type="ARBA" id="ARBA00023186"/>
    </source>
</evidence>
<dbReference type="InterPro" id="IPR036714">
    <property type="entry name" value="SDH_sf"/>
</dbReference>
<comment type="similarity">
    <text evidence="2">Belongs to the SdhE FAD assembly factor family.</text>
</comment>
<dbReference type="Proteomes" id="UP000000647">
    <property type="component" value="Chromosome"/>
</dbReference>
<evidence type="ECO:0000256" key="1">
    <source>
        <dbReference type="ARBA" id="ARBA00004496"/>
    </source>
</evidence>
<name>A1WT25_HALHL</name>
<proteinExistence type="inferred from homology"/>
<dbReference type="Gene3D" id="1.10.150.250">
    <property type="entry name" value="Flavinator of succinate dehydrogenase"/>
    <property type="match status" value="1"/>
</dbReference>
<accession>A1WT25</accession>
<dbReference type="EMBL" id="CP000544">
    <property type="protein sequence ID" value="ABM60837.1"/>
    <property type="molecule type" value="Genomic_DNA"/>
</dbReference>
<reference evidence="6 7" key="2">
    <citation type="journal article" date="2013" name="Stand. Genomic Sci.">
        <title>Complete genome sequence of Halorhodospira halophila SL1.</title>
        <authorList>
            <person name="Challacombe J.F."/>
            <person name="Majid S."/>
            <person name="Deole R."/>
            <person name="Brettin T.S."/>
            <person name="Bruce D."/>
            <person name="Delano S.F."/>
            <person name="Detter J.C."/>
            <person name="Gleasner C.D."/>
            <person name="Han C.S."/>
            <person name="Misra M."/>
            <person name="Reitenga K.G."/>
            <person name="Mikhailova N."/>
            <person name="Woyke T."/>
            <person name="Pitluck S."/>
            <person name="Nolan M."/>
            <person name="Land M.L."/>
            <person name="Saunders E."/>
            <person name="Tapia R."/>
            <person name="Lapidus A."/>
            <person name="Ivanova N."/>
            <person name="Hoff W.D."/>
        </authorList>
    </citation>
    <scope>NUCLEOTIDE SEQUENCE [LARGE SCALE GENOMIC DNA]</scope>
    <source>
        <strain evidence="7">DSM 244 / SL1</strain>
    </source>
</reference>
<dbReference type="InterPro" id="IPR050531">
    <property type="entry name" value="SdhE_FAD_assembly_factor"/>
</dbReference>
<organism evidence="6 7">
    <name type="scientific">Halorhodospira halophila (strain DSM 244 / SL1)</name>
    <name type="common">Ectothiorhodospira halophila (strain DSM 244 / SL1)</name>
    <dbReference type="NCBI Taxonomy" id="349124"/>
    <lineage>
        <taxon>Bacteria</taxon>
        <taxon>Pseudomonadati</taxon>
        <taxon>Pseudomonadota</taxon>
        <taxon>Gammaproteobacteria</taxon>
        <taxon>Chromatiales</taxon>
        <taxon>Ectothiorhodospiraceae</taxon>
        <taxon>Halorhodospira</taxon>
    </lineage>
</organism>
<dbReference type="OrthoDB" id="9180899at2"/>
<dbReference type="Pfam" id="PF03937">
    <property type="entry name" value="Sdh5"/>
    <property type="match status" value="1"/>
</dbReference>
<protein>
    <recommendedName>
        <fullName evidence="3">FAD assembly factor SdhE</fullName>
    </recommendedName>
</protein>
<dbReference type="HOGENOM" id="CLU_103054_2_3_6"/>
<dbReference type="RefSeq" id="WP_011812860.1">
    <property type="nucleotide sequence ID" value="NC_008789.1"/>
</dbReference>
<keyword evidence="5" id="KW-0143">Chaperone</keyword>
<evidence type="ECO:0000313" key="7">
    <source>
        <dbReference type="Proteomes" id="UP000000647"/>
    </source>
</evidence>
<evidence type="ECO:0000256" key="4">
    <source>
        <dbReference type="ARBA" id="ARBA00022490"/>
    </source>
</evidence>
<dbReference type="SUPFAM" id="SSF109910">
    <property type="entry name" value="YgfY-like"/>
    <property type="match status" value="1"/>
</dbReference>
<dbReference type="PANTHER" id="PTHR39585">
    <property type="entry name" value="FAD ASSEMBLY FACTOR SDHE"/>
    <property type="match status" value="1"/>
</dbReference>
<evidence type="ECO:0000313" key="6">
    <source>
        <dbReference type="EMBL" id="ABM60837.1"/>
    </source>
</evidence>
<dbReference type="eggNOG" id="COG2938">
    <property type="taxonomic scope" value="Bacteria"/>
</dbReference>
<reference evidence="7" key="1">
    <citation type="submission" date="2006-12" db="EMBL/GenBank/DDBJ databases">
        <title>Complete sequence of Halorhodospira halophila SL1.</title>
        <authorList>
            <consortium name="US DOE Joint Genome Institute"/>
            <person name="Copeland A."/>
            <person name="Lucas S."/>
            <person name="Lapidus A."/>
            <person name="Barry K."/>
            <person name="Detter J.C."/>
            <person name="Glavina del Rio T."/>
            <person name="Hammon N."/>
            <person name="Israni S."/>
            <person name="Dalin E."/>
            <person name="Tice H."/>
            <person name="Pitluck S."/>
            <person name="Saunders E."/>
            <person name="Brettin T."/>
            <person name="Bruce D."/>
            <person name="Han C."/>
            <person name="Tapia R."/>
            <person name="Schmutz J."/>
            <person name="Larimer F."/>
            <person name="Land M."/>
            <person name="Hauser L."/>
            <person name="Kyrpides N."/>
            <person name="Mikhailova N."/>
            <person name="Hoff W."/>
            <person name="Richardson P."/>
        </authorList>
    </citation>
    <scope>NUCLEOTIDE SEQUENCE [LARGE SCALE GENOMIC DNA]</scope>
    <source>
        <strain evidence="7">DSM 244 / SL1</strain>
    </source>
</reference>
<dbReference type="GO" id="GO:0006105">
    <property type="term" value="P:succinate metabolic process"/>
    <property type="evidence" value="ECO:0007669"/>
    <property type="project" value="TreeGrafter"/>
</dbReference>